<dbReference type="EMBL" id="NPEU01000497">
    <property type="protein sequence ID" value="RAI31497.1"/>
    <property type="molecule type" value="Genomic_DNA"/>
</dbReference>
<proteinExistence type="inferred from homology"/>
<evidence type="ECO:0000256" key="2">
    <source>
        <dbReference type="ARBA" id="ARBA00022448"/>
    </source>
</evidence>
<keyword evidence="14" id="KW-1185">Reference proteome</keyword>
<evidence type="ECO:0000256" key="8">
    <source>
        <dbReference type="PROSITE-ProRule" id="PRU01360"/>
    </source>
</evidence>
<dbReference type="SUPFAM" id="SSF56935">
    <property type="entry name" value="Porins"/>
    <property type="match status" value="1"/>
</dbReference>
<dbReference type="PROSITE" id="PS52016">
    <property type="entry name" value="TONB_DEPENDENT_REC_3"/>
    <property type="match status" value="1"/>
</dbReference>
<dbReference type="OrthoDB" id="9760333at2"/>
<keyword evidence="6 8" id="KW-0472">Membrane</keyword>
<evidence type="ECO:0000256" key="4">
    <source>
        <dbReference type="ARBA" id="ARBA00022692"/>
    </source>
</evidence>
<feature type="signal peptide" evidence="10">
    <location>
        <begin position="1"/>
        <end position="39"/>
    </location>
</feature>
<dbReference type="GO" id="GO:0015344">
    <property type="term" value="F:siderophore uptake transmembrane transporter activity"/>
    <property type="evidence" value="ECO:0007669"/>
    <property type="project" value="TreeGrafter"/>
</dbReference>
<evidence type="ECO:0000313" key="14">
    <source>
        <dbReference type="Proteomes" id="UP000248863"/>
    </source>
</evidence>
<evidence type="ECO:0000259" key="12">
    <source>
        <dbReference type="Pfam" id="PF07715"/>
    </source>
</evidence>
<evidence type="ECO:0000313" key="13">
    <source>
        <dbReference type="EMBL" id="RAI31497.1"/>
    </source>
</evidence>
<evidence type="ECO:0008006" key="15">
    <source>
        <dbReference type="Google" id="ProtNLM"/>
    </source>
</evidence>
<evidence type="ECO:0000256" key="7">
    <source>
        <dbReference type="ARBA" id="ARBA00023237"/>
    </source>
</evidence>
<dbReference type="Gene3D" id="2.40.170.20">
    <property type="entry name" value="TonB-dependent receptor, beta-barrel domain"/>
    <property type="match status" value="1"/>
</dbReference>
<dbReference type="CDD" id="cd01347">
    <property type="entry name" value="ligand_gated_channel"/>
    <property type="match status" value="1"/>
</dbReference>
<comment type="caution">
    <text evidence="13">The sequence shown here is derived from an EMBL/GenBank/DDBJ whole genome shotgun (WGS) entry which is preliminary data.</text>
</comment>
<dbReference type="PANTHER" id="PTHR30069:SF27">
    <property type="entry name" value="BLL4766 PROTEIN"/>
    <property type="match status" value="1"/>
</dbReference>
<reference evidence="13 14" key="1">
    <citation type="submission" date="2017-07" db="EMBL/GenBank/DDBJ databases">
        <title>Draft Genome Sequences of Select Purple Nonsulfur Bacteria.</title>
        <authorList>
            <person name="Lasarre B."/>
            <person name="Mckinlay J.B."/>
        </authorList>
    </citation>
    <scope>NUCLEOTIDE SEQUENCE [LARGE SCALE GENOMIC DNA]</scope>
    <source>
        <strain evidence="13 14">DSM 11907</strain>
    </source>
</reference>
<evidence type="ECO:0000256" key="1">
    <source>
        <dbReference type="ARBA" id="ARBA00004571"/>
    </source>
</evidence>
<evidence type="ECO:0000256" key="3">
    <source>
        <dbReference type="ARBA" id="ARBA00022452"/>
    </source>
</evidence>
<dbReference type="InterPro" id="IPR012910">
    <property type="entry name" value="Plug_dom"/>
</dbReference>
<feature type="domain" description="TonB-dependent receptor-like beta-barrel" evidence="11">
    <location>
        <begin position="238"/>
        <end position="694"/>
    </location>
</feature>
<keyword evidence="3 8" id="KW-1134">Transmembrane beta strand</keyword>
<keyword evidence="7 8" id="KW-0998">Cell outer membrane</keyword>
<accession>A0A327JZA4</accession>
<keyword evidence="10" id="KW-0732">Signal</keyword>
<evidence type="ECO:0000256" key="9">
    <source>
        <dbReference type="RuleBase" id="RU003357"/>
    </source>
</evidence>
<gene>
    <name evidence="13" type="ORF">CH338_25720</name>
</gene>
<feature type="chain" id="PRO_5016307898" description="TonB-dependent receptor" evidence="10">
    <location>
        <begin position="40"/>
        <end position="737"/>
    </location>
</feature>
<dbReference type="InterPro" id="IPR037066">
    <property type="entry name" value="Plug_dom_sf"/>
</dbReference>
<comment type="similarity">
    <text evidence="8 9">Belongs to the TonB-dependent receptor family.</text>
</comment>
<dbReference type="PANTHER" id="PTHR30069">
    <property type="entry name" value="TONB-DEPENDENT OUTER MEMBRANE RECEPTOR"/>
    <property type="match status" value="1"/>
</dbReference>
<dbReference type="Pfam" id="PF07715">
    <property type="entry name" value="Plug"/>
    <property type="match status" value="1"/>
</dbReference>
<evidence type="ECO:0000259" key="11">
    <source>
        <dbReference type="Pfam" id="PF00593"/>
    </source>
</evidence>
<keyword evidence="5 9" id="KW-0798">TonB box</keyword>
<dbReference type="InterPro" id="IPR000531">
    <property type="entry name" value="Beta-barrel_TonB"/>
</dbReference>
<evidence type="ECO:0000256" key="6">
    <source>
        <dbReference type="ARBA" id="ARBA00023136"/>
    </source>
</evidence>
<protein>
    <recommendedName>
        <fullName evidence="15">TonB-dependent receptor</fullName>
    </recommendedName>
</protein>
<feature type="domain" description="TonB-dependent receptor plug" evidence="12">
    <location>
        <begin position="73"/>
        <end position="181"/>
    </location>
</feature>
<name>A0A327JZA4_9BRAD</name>
<dbReference type="InterPro" id="IPR039426">
    <property type="entry name" value="TonB-dep_rcpt-like"/>
</dbReference>
<dbReference type="GO" id="GO:0044718">
    <property type="term" value="P:siderophore transmembrane transport"/>
    <property type="evidence" value="ECO:0007669"/>
    <property type="project" value="TreeGrafter"/>
</dbReference>
<dbReference type="Pfam" id="PF00593">
    <property type="entry name" value="TonB_dep_Rec_b-barrel"/>
    <property type="match status" value="1"/>
</dbReference>
<keyword evidence="4 8" id="KW-0812">Transmembrane</keyword>
<evidence type="ECO:0000256" key="5">
    <source>
        <dbReference type="ARBA" id="ARBA00023077"/>
    </source>
</evidence>
<evidence type="ECO:0000256" key="10">
    <source>
        <dbReference type="SAM" id="SignalP"/>
    </source>
</evidence>
<dbReference type="InterPro" id="IPR036942">
    <property type="entry name" value="Beta-barrel_TonB_sf"/>
</dbReference>
<organism evidence="13 14">
    <name type="scientific">Rhodoplanes elegans</name>
    <dbReference type="NCBI Taxonomy" id="29408"/>
    <lineage>
        <taxon>Bacteria</taxon>
        <taxon>Pseudomonadati</taxon>
        <taxon>Pseudomonadota</taxon>
        <taxon>Alphaproteobacteria</taxon>
        <taxon>Hyphomicrobiales</taxon>
        <taxon>Nitrobacteraceae</taxon>
        <taxon>Rhodoplanes</taxon>
    </lineage>
</organism>
<dbReference type="Gene3D" id="2.170.130.10">
    <property type="entry name" value="TonB-dependent receptor, plug domain"/>
    <property type="match status" value="1"/>
</dbReference>
<dbReference type="GO" id="GO:0009279">
    <property type="term" value="C:cell outer membrane"/>
    <property type="evidence" value="ECO:0007669"/>
    <property type="project" value="UniProtKB-SubCell"/>
</dbReference>
<dbReference type="AlphaFoldDB" id="A0A327JZA4"/>
<keyword evidence="2 8" id="KW-0813">Transport</keyword>
<comment type="subcellular location">
    <subcellularLocation>
        <location evidence="1 8">Cell outer membrane</location>
        <topology evidence="1 8">Multi-pass membrane protein</topology>
    </subcellularLocation>
</comment>
<dbReference type="Proteomes" id="UP000248863">
    <property type="component" value="Unassembled WGS sequence"/>
</dbReference>
<sequence length="737" mass="79838">MTLSRRTTGMTHDHSNRARAARAAGLAVLLGSTAFLAGAAQAQTAATDTTLPDLYVTATRLGGGAGGALGITGASTTVITAEEIERSPEQTIPGILAREPGVQVSNLYGGVNGARATVDIRGFGATGAQNTLILIDGRRVDLPDLQTFDWGSVPINSVERIEVTRGNSGGVLYGDGAVGGVINIVTKKATGRPNGARAEVAYGSFNQVEGRGTAFASSGPHALALYANAVRSDGYRDNGQYHQTNAGGDYRYTRDWGSFYLNTTLSDQVLGLPAGRRVDPWFGLNQLANDRRGTNTPWDFANQQQATATTGITYDLAPGAELIVDGGVRVRKQQAAYFPSCLDTFTGVYNAACRQQIGSAYDTSYFESSLVTSSVTPRLKVDTTAFGLPLKSLSGVDVYHTDYSSPRALMEGAAALHQYDLDQTSLAAYTMNTVTLFSTTDVSVGGRVQRTSLSARDAVNATAPGYLYFGFPTVVQANPLDDTQTNRAWHIGIEHRFNQQLTLFGRTAQSFRVPNVDERIGSAPYGMPSNFALKTQTSRDWEAGVKVTAGPMFLQWSIYDMNLENEIFYSPFTTTNVNLDPTRRYGSEALATMRVSDTVRLKGSYAYTRAVFREGVYAGNDVPLVARNTAGVGVVWNILDNRLVFTGDVRFVGSRRMDNDSRNLQPMTPTYTILDAKIAGEWDRYFWSFAVQNLLNEDYFDYAVASPYPDGFGSKYGVYNAYPQPGRTFMLRVGANF</sequence>